<accession>A0AAV4N7E8</accession>
<protein>
    <submittedName>
        <fullName evidence="1">Uncharacterized protein</fullName>
    </submittedName>
</protein>
<name>A0AAV4N7E8_CAEEX</name>
<evidence type="ECO:0000313" key="1">
    <source>
        <dbReference type="EMBL" id="GIX80284.1"/>
    </source>
</evidence>
<evidence type="ECO:0000313" key="2">
    <source>
        <dbReference type="Proteomes" id="UP001054945"/>
    </source>
</evidence>
<dbReference type="AlphaFoldDB" id="A0AAV4N7E8"/>
<reference evidence="1 2" key="1">
    <citation type="submission" date="2021-06" db="EMBL/GenBank/DDBJ databases">
        <title>Caerostris extrusa draft genome.</title>
        <authorList>
            <person name="Kono N."/>
            <person name="Arakawa K."/>
        </authorList>
    </citation>
    <scope>NUCLEOTIDE SEQUENCE [LARGE SCALE GENOMIC DNA]</scope>
</reference>
<dbReference type="EMBL" id="BPLR01003014">
    <property type="protein sequence ID" value="GIX80284.1"/>
    <property type="molecule type" value="Genomic_DNA"/>
</dbReference>
<keyword evidence="2" id="KW-1185">Reference proteome</keyword>
<dbReference type="Proteomes" id="UP001054945">
    <property type="component" value="Unassembled WGS sequence"/>
</dbReference>
<comment type="caution">
    <text evidence="1">The sequence shown here is derived from an EMBL/GenBank/DDBJ whole genome shotgun (WGS) entry which is preliminary data.</text>
</comment>
<sequence length="100" mass="11555">MFIFSLQFVPLRNPSTPRSHCLYNIRTNIQKKKKLHLMYSALRPSGSRARFPVRRLVRTSCPLVLLLHVIPQESWCSESLSAAVQWWGNTLVWTLATCSL</sequence>
<gene>
    <name evidence="1" type="ORF">CEXT_672551</name>
</gene>
<organism evidence="1 2">
    <name type="scientific">Caerostris extrusa</name>
    <name type="common">Bark spider</name>
    <name type="synonym">Caerostris bankana</name>
    <dbReference type="NCBI Taxonomy" id="172846"/>
    <lineage>
        <taxon>Eukaryota</taxon>
        <taxon>Metazoa</taxon>
        <taxon>Ecdysozoa</taxon>
        <taxon>Arthropoda</taxon>
        <taxon>Chelicerata</taxon>
        <taxon>Arachnida</taxon>
        <taxon>Araneae</taxon>
        <taxon>Araneomorphae</taxon>
        <taxon>Entelegynae</taxon>
        <taxon>Araneoidea</taxon>
        <taxon>Araneidae</taxon>
        <taxon>Caerostris</taxon>
    </lineage>
</organism>
<proteinExistence type="predicted"/>